<evidence type="ECO:0000313" key="2">
    <source>
        <dbReference type="Proteomes" id="UP000257109"/>
    </source>
</evidence>
<name>A0A371I584_MUCPR</name>
<proteinExistence type="predicted"/>
<accession>A0A371I584</accession>
<keyword evidence="2" id="KW-1185">Reference proteome</keyword>
<reference evidence="1" key="1">
    <citation type="submission" date="2018-05" db="EMBL/GenBank/DDBJ databases">
        <title>Draft genome of Mucuna pruriens seed.</title>
        <authorList>
            <person name="Nnadi N.E."/>
            <person name="Vos R."/>
            <person name="Hasami M.H."/>
            <person name="Devisetty U.K."/>
            <person name="Aguiy J.C."/>
        </authorList>
    </citation>
    <scope>NUCLEOTIDE SEQUENCE [LARGE SCALE GENOMIC DNA]</scope>
    <source>
        <strain evidence="1">JCA_2017</strain>
    </source>
</reference>
<feature type="non-terminal residue" evidence="1">
    <location>
        <position position="1"/>
    </location>
</feature>
<gene>
    <name evidence="1" type="ORF">CR513_05321</name>
</gene>
<dbReference type="EMBL" id="QJKJ01000891">
    <property type="protein sequence ID" value="RDY10201.1"/>
    <property type="molecule type" value="Genomic_DNA"/>
</dbReference>
<evidence type="ECO:0008006" key="3">
    <source>
        <dbReference type="Google" id="ProtNLM"/>
    </source>
</evidence>
<evidence type="ECO:0000313" key="1">
    <source>
        <dbReference type="EMBL" id="RDY10201.1"/>
    </source>
</evidence>
<protein>
    <recommendedName>
        <fullName evidence="3">Copia protein</fullName>
    </recommendedName>
</protein>
<comment type="caution">
    <text evidence="1">The sequence shown here is derived from an EMBL/GenBank/DDBJ whole genome shotgun (WGS) entry which is preliminary data.</text>
</comment>
<sequence length="131" mass="15366">MNLVFHESSNHKRTSIKKNMKLLHVKTQDQVAYIFTKSLKFEDFRKLIVCVCTFVRACVCVCVRACVYVCVFSLDQASKLRTMTSLSNIPLLCDNIVVINLSKNLILHSRAKYMEIKHYFLRDYIQKKDLR</sequence>
<dbReference type="Proteomes" id="UP000257109">
    <property type="component" value="Unassembled WGS sequence"/>
</dbReference>
<dbReference type="AlphaFoldDB" id="A0A371I584"/>
<dbReference type="OrthoDB" id="8030761at2759"/>
<organism evidence="1 2">
    <name type="scientific">Mucuna pruriens</name>
    <name type="common">Velvet bean</name>
    <name type="synonym">Dolichos pruriens</name>
    <dbReference type="NCBI Taxonomy" id="157652"/>
    <lineage>
        <taxon>Eukaryota</taxon>
        <taxon>Viridiplantae</taxon>
        <taxon>Streptophyta</taxon>
        <taxon>Embryophyta</taxon>
        <taxon>Tracheophyta</taxon>
        <taxon>Spermatophyta</taxon>
        <taxon>Magnoliopsida</taxon>
        <taxon>eudicotyledons</taxon>
        <taxon>Gunneridae</taxon>
        <taxon>Pentapetalae</taxon>
        <taxon>rosids</taxon>
        <taxon>fabids</taxon>
        <taxon>Fabales</taxon>
        <taxon>Fabaceae</taxon>
        <taxon>Papilionoideae</taxon>
        <taxon>50 kb inversion clade</taxon>
        <taxon>NPAAA clade</taxon>
        <taxon>indigoferoid/millettioid clade</taxon>
        <taxon>Phaseoleae</taxon>
        <taxon>Mucuna</taxon>
    </lineage>
</organism>